<protein>
    <submittedName>
        <fullName evidence="1">Uncharacterized protein</fullName>
    </submittedName>
</protein>
<comment type="caution">
    <text evidence="1">The sequence shown here is derived from an EMBL/GenBank/DDBJ whole genome shotgun (WGS) entry which is preliminary data.</text>
</comment>
<name>A0ACB6R0X4_9PLEO</name>
<evidence type="ECO:0000313" key="2">
    <source>
        <dbReference type="Proteomes" id="UP000799755"/>
    </source>
</evidence>
<evidence type="ECO:0000313" key="1">
    <source>
        <dbReference type="EMBL" id="KAF2472969.1"/>
    </source>
</evidence>
<dbReference type="Proteomes" id="UP000799755">
    <property type="component" value="Unassembled WGS sequence"/>
</dbReference>
<proteinExistence type="predicted"/>
<sequence length="88" mass="10186">MLFMVIERFHSGNPKPVYARFRSQGRLAPEGLKYVSSWVSDDLTRCYQLMETETRELLDKWISNWNDIVDFEVVPVITSAEASAKVSE</sequence>
<accession>A0ACB6R0X4</accession>
<keyword evidence="2" id="KW-1185">Reference proteome</keyword>
<gene>
    <name evidence="1" type="ORF">BDR25DRAFT_302533</name>
</gene>
<organism evidence="1 2">
    <name type="scientific">Lindgomyces ingoldianus</name>
    <dbReference type="NCBI Taxonomy" id="673940"/>
    <lineage>
        <taxon>Eukaryota</taxon>
        <taxon>Fungi</taxon>
        <taxon>Dikarya</taxon>
        <taxon>Ascomycota</taxon>
        <taxon>Pezizomycotina</taxon>
        <taxon>Dothideomycetes</taxon>
        <taxon>Pleosporomycetidae</taxon>
        <taxon>Pleosporales</taxon>
        <taxon>Lindgomycetaceae</taxon>
        <taxon>Lindgomyces</taxon>
    </lineage>
</organism>
<dbReference type="EMBL" id="MU003501">
    <property type="protein sequence ID" value="KAF2472969.1"/>
    <property type="molecule type" value="Genomic_DNA"/>
</dbReference>
<reference evidence="1" key="1">
    <citation type="journal article" date="2020" name="Stud. Mycol.">
        <title>101 Dothideomycetes genomes: a test case for predicting lifestyles and emergence of pathogens.</title>
        <authorList>
            <person name="Haridas S."/>
            <person name="Albert R."/>
            <person name="Binder M."/>
            <person name="Bloem J."/>
            <person name="Labutti K."/>
            <person name="Salamov A."/>
            <person name="Andreopoulos B."/>
            <person name="Baker S."/>
            <person name="Barry K."/>
            <person name="Bills G."/>
            <person name="Bluhm B."/>
            <person name="Cannon C."/>
            <person name="Castanera R."/>
            <person name="Culley D."/>
            <person name="Daum C."/>
            <person name="Ezra D."/>
            <person name="Gonzalez J."/>
            <person name="Henrissat B."/>
            <person name="Kuo A."/>
            <person name="Liang C."/>
            <person name="Lipzen A."/>
            <person name="Lutzoni F."/>
            <person name="Magnuson J."/>
            <person name="Mondo S."/>
            <person name="Nolan M."/>
            <person name="Ohm R."/>
            <person name="Pangilinan J."/>
            <person name="Park H.-J."/>
            <person name="Ramirez L."/>
            <person name="Alfaro M."/>
            <person name="Sun H."/>
            <person name="Tritt A."/>
            <person name="Yoshinaga Y."/>
            <person name="Zwiers L.-H."/>
            <person name="Turgeon B."/>
            <person name="Goodwin S."/>
            <person name="Spatafora J."/>
            <person name="Crous P."/>
            <person name="Grigoriev I."/>
        </authorList>
    </citation>
    <scope>NUCLEOTIDE SEQUENCE</scope>
    <source>
        <strain evidence="1">ATCC 200398</strain>
    </source>
</reference>